<evidence type="ECO:0000313" key="3">
    <source>
        <dbReference type="Proteomes" id="UP001183414"/>
    </source>
</evidence>
<feature type="signal peptide" evidence="1">
    <location>
        <begin position="1"/>
        <end position="27"/>
    </location>
</feature>
<evidence type="ECO:0000313" key="2">
    <source>
        <dbReference type="EMBL" id="MDT0381773.1"/>
    </source>
</evidence>
<dbReference type="EMBL" id="JAVREQ010000026">
    <property type="protein sequence ID" value="MDT0381773.1"/>
    <property type="molecule type" value="Genomic_DNA"/>
</dbReference>
<comment type="caution">
    <text evidence="2">The sequence shown here is derived from an EMBL/GenBank/DDBJ whole genome shotgun (WGS) entry which is preliminary data.</text>
</comment>
<protein>
    <recommendedName>
        <fullName evidence="4">Secreted protein</fullName>
    </recommendedName>
</protein>
<organism evidence="2 3">
    <name type="scientific">Streptomyces hazeniae</name>
    <dbReference type="NCBI Taxonomy" id="3075538"/>
    <lineage>
        <taxon>Bacteria</taxon>
        <taxon>Bacillati</taxon>
        <taxon>Actinomycetota</taxon>
        <taxon>Actinomycetes</taxon>
        <taxon>Kitasatosporales</taxon>
        <taxon>Streptomycetaceae</taxon>
        <taxon>Streptomyces</taxon>
    </lineage>
</organism>
<sequence length="92" mass="9088">MRKFRSAAAVAALVAALGTAGAGTAVAGGPAVEFEQENGAVCKQSVKQASNSLIGDINLGLGIGVLGEGEGEAASDRSVEVECEIVQGNEVD</sequence>
<keyword evidence="3" id="KW-1185">Reference proteome</keyword>
<dbReference type="RefSeq" id="WP_311675443.1">
    <property type="nucleotide sequence ID" value="NZ_JAVREQ010000026.1"/>
</dbReference>
<proteinExistence type="predicted"/>
<dbReference type="Proteomes" id="UP001183414">
    <property type="component" value="Unassembled WGS sequence"/>
</dbReference>
<keyword evidence="1" id="KW-0732">Signal</keyword>
<accession>A0ABU2NZX7</accession>
<feature type="chain" id="PRO_5047494195" description="Secreted protein" evidence="1">
    <location>
        <begin position="28"/>
        <end position="92"/>
    </location>
</feature>
<reference evidence="3" key="1">
    <citation type="submission" date="2023-07" db="EMBL/GenBank/DDBJ databases">
        <title>30 novel species of actinomycetes from the DSMZ collection.</title>
        <authorList>
            <person name="Nouioui I."/>
        </authorList>
    </citation>
    <scope>NUCLEOTIDE SEQUENCE [LARGE SCALE GENOMIC DNA]</scope>
    <source>
        <strain evidence="3">DSM 42041</strain>
    </source>
</reference>
<name>A0ABU2NZX7_9ACTN</name>
<evidence type="ECO:0008006" key="4">
    <source>
        <dbReference type="Google" id="ProtNLM"/>
    </source>
</evidence>
<evidence type="ECO:0000256" key="1">
    <source>
        <dbReference type="SAM" id="SignalP"/>
    </source>
</evidence>
<gene>
    <name evidence="2" type="ORF">RM572_23720</name>
</gene>